<dbReference type="Proteomes" id="UP000007805">
    <property type="component" value="Chromosome N"/>
</dbReference>
<accession>E6RFL2</accession>
<evidence type="ECO:0000313" key="2">
    <source>
        <dbReference type="Proteomes" id="UP000007805"/>
    </source>
</evidence>
<sequence>MILPVHLTGRFQPLDVDFFNHLKYAYHQQLDDFQIGSEGSEGVKGNVLPLAPTCMGAGGDYEADQECVEEVQPMAV</sequence>
<protein>
    <submittedName>
        <fullName evidence="1">Uncharacterized protein</fullName>
    </submittedName>
</protein>
<evidence type="ECO:0000313" key="1">
    <source>
        <dbReference type="EMBL" id="ADV25810.1"/>
    </source>
</evidence>
<dbReference type="EMBL" id="CP000299">
    <property type="protein sequence ID" value="ADV25810.1"/>
    <property type="molecule type" value="Genomic_DNA"/>
</dbReference>
<dbReference type="OrthoDB" id="3265672at2759"/>
<dbReference type="GeneID" id="10186697"/>
<organism evidence="1 2">
    <name type="scientific">Cryptococcus gattii serotype B (strain WM276 / ATCC MYA-4071)</name>
    <name type="common">Filobasidiella gattii</name>
    <name type="synonym">Cryptococcus bacillisporus</name>
    <dbReference type="NCBI Taxonomy" id="367775"/>
    <lineage>
        <taxon>Eukaryota</taxon>
        <taxon>Fungi</taxon>
        <taxon>Dikarya</taxon>
        <taxon>Basidiomycota</taxon>
        <taxon>Agaricomycotina</taxon>
        <taxon>Tremellomycetes</taxon>
        <taxon>Tremellales</taxon>
        <taxon>Cryptococcaceae</taxon>
        <taxon>Cryptococcus</taxon>
        <taxon>Cryptococcus gattii species complex</taxon>
    </lineage>
</organism>
<name>E6RFL2_CRYGW</name>
<dbReference type="RefSeq" id="XP_003197597.1">
    <property type="nucleotide sequence ID" value="XM_003197549.1"/>
</dbReference>
<dbReference type="HOGENOM" id="CLU_2654440_0_0_1"/>
<dbReference type="VEuPathDB" id="FungiDB:CGB_N3130W"/>
<keyword evidence="2" id="KW-1185">Reference proteome</keyword>
<gene>
    <name evidence="1" type="ordered locus">CGB_N3130W</name>
</gene>
<reference evidence="1 2" key="1">
    <citation type="journal article" date="2011" name="MBio">
        <title>Genome variation in Cryptococcus gattii, an emerging pathogen of immunocompetent hosts.</title>
        <authorList>
            <person name="D'Souza C.A."/>
            <person name="Kronstad J.W."/>
            <person name="Taylor G."/>
            <person name="Warren R."/>
            <person name="Yuen M."/>
            <person name="Hu G."/>
            <person name="Jung W.H."/>
            <person name="Sham A."/>
            <person name="Kidd S.E."/>
            <person name="Tangen K."/>
            <person name="Lee N."/>
            <person name="Zeilmaker T."/>
            <person name="Sawkins J."/>
            <person name="McVicker G."/>
            <person name="Shah S."/>
            <person name="Gnerre S."/>
            <person name="Griggs A."/>
            <person name="Zeng Q."/>
            <person name="Bartlett K."/>
            <person name="Li W."/>
            <person name="Wang X."/>
            <person name="Heitman J."/>
            <person name="Stajich J.E."/>
            <person name="Fraser J.A."/>
            <person name="Meyer W."/>
            <person name="Carter D."/>
            <person name="Schein J."/>
            <person name="Krzywinski M."/>
            <person name="Kwon-Chung K.J."/>
            <person name="Varma A."/>
            <person name="Wang J."/>
            <person name="Brunham R."/>
            <person name="Fyfe M."/>
            <person name="Ouellette B.F."/>
            <person name="Siddiqui A."/>
            <person name="Marra M."/>
            <person name="Jones S."/>
            <person name="Holt R."/>
            <person name="Birren B.W."/>
            <person name="Galagan J.E."/>
            <person name="Cuomo C.A."/>
        </authorList>
    </citation>
    <scope>NUCLEOTIDE SEQUENCE [LARGE SCALE GENOMIC DNA]</scope>
    <source>
        <strain evidence="2">WM276 / ATCC MYA-4071</strain>
    </source>
</reference>
<dbReference type="AlphaFoldDB" id="E6RFL2"/>
<proteinExistence type="predicted"/>
<reference key="2">
    <citation type="journal article" date="2011" name="MBio">
        <title>Genome variation in Cryptococcus gattii, an emerging pathogen of immunocompetent hosts.</title>
        <authorList>
            <person name="D'Souza C.A."/>
            <person name="Kronstad J.W."/>
            <person name="Taylor G."/>
            <person name="Warren R."/>
            <person name="Yuen M."/>
            <person name="Hu G."/>
            <person name="Jung W.H."/>
            <person name="Sham A."/>
            <person name="Kidd S.E."/>
            <person name="Tangen K."/>
            <person name="Lee N."/>
            <person name="Zeilmaker T."/>
            <person name="Sawkins J."/>
            <person name="McVicker G."/>
            <person name="Shah S."/>
            <person name="Gnerre S."/>
            <person name="Griggs A."/>
            <person name="Zeng Q."/>
            <person name="Bartlett K."/>
            <person name="Li W."/>
            <person name="Wang X."/>
            <person name="Heitman J."/>
            <person name="Stajich J.E."/>
            <person name="Fraser J.A."/>
            <person name="Meyer W."/>
            <person name="Carter D."/>
            <person name="Schein J."/>
            <person name="Krzywinski M."/>
            <person name="Kwong-Chung K.J."/>
            <person name="Varma A."/>
            <person name="Wang J."/>
            <person name="Brunham R."/>
            <person name="Fyfe M."/>
            <person name="Ouellette B.F.F."/>
            <person name="Siddiqui A."/>
            <person name="Marra M."/>
            <person name="Jones S."/>
            <person name="Holt R."/>
            <person name="Birren B.W."/>
            <person name="Galagan J.E."/>
            <person name="Cuomo C.A."/>
        </authorList>
    </citation>
    <scope>NUCLEOTIDE SEQUENCE</scope>
    <source>
        <strain>WM276</strain>
    </source>
</reference>
<dbReference type="KEGG" id="cgi:CGB_N3130W"/>